<dbReference type="EMBL" id="MN542377">
    <property type="protein sequence ID" value="QIM11265.1"/>
    <property type="molecule type" value="Genomic_DNA"/>
</dbReference>
<keyword evidence="1" id="KW-1133">Transmembrane helix</keyword>
<reference evidence="3" key="1">
    <citation type="submission" date="2019-10" db="EMBL/GenBank/DDBJ databases">
        <title>Emergence of carbapenem-resistant hypervirulent Klebsiella pneumoniae carrying blaKPC-2 gene in Singapore.</title>
        <authorList>
            <person name="Chen Y."/>
            <person name="Marimuthu K."/>
            <person name="Ng O.T."/>
            <person name="Gan Y.-H."/>
        </authorList>
    </citation>
    <scope>NUCLEOTIDE SEQUENCE</scope>
    <source>
        <strain evidence="2">494</strain>
        <strain evidence="3">607</strain>
        <plasmid evidence="2">pKPC2_sg1</plasmid>
        <plasmid evidence="3">pKPC2_sg2</plasmid>
    </source>
</reference>
<name>A0A6G8F4R6_KLEPN</name>
<keyword evidence="3" id="KW-0614">Plasmid</keyword>
<geneLocation type="plasmid" evidence="3">
    <name>pKPC2_sg2</name>
</geneLocation>
<protein>
    <submittedName>
        <fullName evidence="3">Uncharacterized protein</fullName>
    </submittedName>
</protein>
<evidence type="ECO:0000313" key="3">
    <source>
        <dbReference type="EMBL" id="QIM11369.1"/>
    </source>
</evidence>
<feature type="transmembrane region" description="Helical" evidence="1">
    <location>
        <begin position="38"/>
        <end position="59"/>
    </location>
</feature>
<keyword evidence="1" id="KW-0472">Membrane</keyword>
<keyword evidence="1" id="KW-0812">Transmembrane</keyword>
<feature type="transmembrane region" description="Helical" evidence="1">
    <location>
        <begin position="102"/>
        <end position="119"/>
    </location>
</feature>
<organism evidence="3">
    <name type="scientific">Klebsiella pneumoniae subsp. pneumoniae</name>
    <dbReference type="NCBI Taxonomy" id="72407"/>
    <lineage>
        <taxon>Bacteria</taxon>
        <taxon>Pseudomonadati</taxon>
        <taxon>Pseudomonadota</taxon>
        <taxon>Gammaproteobacteria</taxon>
        <taxon>Enterobacterales</taxon>
        <taxon>Enterobacteriaceae</taxon>
        <taxon>Klebsiella/Raoultella group</taxon>
        <taxon>Klebsiella</taxon>
        <taxon>Klebsiella pneumoniae complex</taxon>
    </lineage>
</organism>
<evidence type="ECO:0000256" key="1">
    <source>
        <dbReference type="SAM" id="Phobius"/>
    </source>
</evidence>
<evidence type="ECO:0000313" key="2">
    <source>
        <dbReference type="EMBL" id="QIM11265.1"/>
    </source>
</evidence>
<feature type="transmembrane region" description="Helical" evidence="1">
    <location>
        <begin position="79"/>
        <end position="96"/>
    </location>
</feature>
<geneLocation type="plasmid" evidence="2">
    <name>pKPC2_sg1</name>
</geneLocation>
<dbReference type="EMBL" id="MN542378">
    <property type="protein sequence ID" value="QIM11369.1"/>
    <property type="molecule type" value="Genomic_DNA"/>
</dbReference>
<dbReference type="AlphaFoldDB" id="A0A6G8F4R6"/>
<sequence>MLYMLICSVLMLALVKIMWQSMIAAASGERQLIKNNAKLVFTCFPAICFIISPFILSFISGEGIYTVKTLSQLSVASQWLGFISSLVMVIVFSFYSERGKKFWNTGCAVLSLILAFIFFDSAMFNTGENGSANSIFIQSISPDVKCERGMVIFKYKKGDESEWRCPTSIAMMQESGKMFIPWPDYEDGKSKDLTKGIDKLQDEFKDK</sequence>
<accession>A0A6G8F4R6</accession>
<proteinExistence type="predicted"/>